<keyword evidence="6" id="KW-0274">FAD</keyword>
<evidence type="ECO:0000256" key="4">
    <source>
        <dbReference type="ARBA" id="ARBA00015872"/>
    </source>
</evidence>
<dbReference type="EC" id="1.3.99.33" evidence="3"/>
<dbReference type="PRINTS" id="PR00419">
    <property type="entry name" value="ADXRDTASE"/>
</dbReference>
<dbReference type="Pfam" id="PF04205">
    <property type="entry name" value="FMN_bind"/>
    <property type="match status" value="1"/>
</dbReference>
<feature type="domain" description="FMN-binding" evidence="9">
    <location>
        <begin position="12"/>
        <end position="85"/>
    </location>
</feature>
<accession>A0A0F4L925</accession>
<sequence>MVSGVFKGAAQGFHSLLTSNVTLKDGKIIKVAVDGVQPYTVGSYAIPTMINRIEKAGNTDVDVVTSASVSTSAVVNGVNKALEVAQGKLTADDAVNPKVKPSKKPNYPVYAKVNNNKYIESQVQFDDTYDVIVVGSGISGLSAAIEAKKHGNSVVIFEKTGMVGGTSNYSAGVIQGSGDKYQKEFTSYQNDNPELHAQELIQAGEGRVNPQMIKELAEDSANNIEWLASLGIKWTSVYGHRVIPYENKDYFAQRIHVYEHGGGLGSGCVMIDAVRKEADRLGIKIFFDTPVINLVTASYTDKSVVGVVTNCKGKTSYYRANKGVVLATAGIDYNEKLAKEFAPQQYRDIKNHALTNSKYDTGDGILMGLALNAATEGLGGSMDVDFKSNVGAADNLPTPPMFYVNGNGKRYVNEDTTYGYLTRATYQQELIWDKPTWQIFDSSTFSAPFSPWRSAADTEKDINSGQMFKADSIAELAAKINVPAENLKRQLETWNENAANGADKEFGRKEGLQELHAPFYAYAHKDSNFGAIGGLKVTTNYEVVDQDDQKIAHLYAIGCNSGGWNANYYPSSGTALAEGMHSGRRVGRVLSGLVEEVNITPAETDVTTGSSEY</sequence>
<keyword evidence="5" id="KW-0285">Flavoprotein</keyword>
<dbReference type="Gene3D" id="3.50.50.60">
    <property type="entry name" value="FAD/NAD(P)-binding domain"/>
    <property type="match status" value="1"/>
</dbReference>
<dbReference type="Gene3D" id="3.90.1010.20">
    <property type="match status" value="1"/>
</dbReference>
<reference evidence="10 11" key="1">
    <citation type="submission" date="2015-01" db="EMBL/GenBank/DDBJ databases">
        <title>Comparative genomics of the lactic acid bacteria isolated from the honey bee gut.</title>
        <authorList>
            <person name="Ellegaard K.M."/>
            <person name="Tamarit D."/>
            <person name="Javelind E."/>
            <person name="Olofsson T."/>
            <person name="Andersson S.G."/>
            <person name="Vasquez A."/>
        </authorList>
    </citation>
    <scope>NUCLEOTIDE SEQUENCE [LARGE SCALE GENOMIC DNA]</scope>
    <source>
        <strain evidence="10 11">Hma8</strain>
    </source>
</reference>
<dbReference type="InterPro" id="IPR036188">
    <property type="entry name" value="FAD/NAD-bd_sf"/>
</dbReference>
<evidence type="ECO:0000256" key="7">
    <source>
        <dbReference type="ARBA" id="ARBA00023002"/>
    </source>
</evidence>
<dbReference type="Proteomes" id="UP000033531">
    <property type="component" value="Unassembled WGS sequence"/>
</dbReference>
<evidence type="ECO:0000313" key="11">
    <source>
        <dbReference type="Proteomes" id="UP000033531"/>
    </source>
</evidence>
<dbReference type="Gene3D" id="3.90.700.10">
    <property type="entry name" value="Succinate dehydrogenase/fumarate reductase flavoprotein, catalytic domain"/>
    <property type="match status" value="1"/>
</dbReference>
<evidence type="ECO:0000313" key="10">
    <source>
        <dbReference type="EMBL" id="KJY55347.1"/>
    </source>
</evidence>
<dbReference type="InterPro" id="IPR050315">
    <property type="entry name" value="FAD-oxidoreductase_2"/>
</dbReference>
<dbReference type="STRING" id="1218507.JF74_18560"/>
<comment type="catalytic activity">
    <reaction evidence="8">
        <text>dihydrourocanate + A = urocanate + AH2</text>
        <dbReference type="Rhea" id="RHEA:36059"/>
        <dbReference type="ChEBI" id="CHEBI:13193"/>
        <dbReference type="ChEBI" id="CHEBI:17499"/>
        <dbReference type="ChEBI" id="CHEBI:27247"/>
        <dbReference type="ChEBI" id="CHEBI:72991"/>
        <dbReference type="EC" id="1.3.99.33"/>
    </reaction>
</comment>
<dbReference type="RefSeq" id="WP_052724680.1">
    <property type="nucleotide sequence ID" value="NZ_JBHTMT010000002.1"/>
</dbReference>
<comment type="caution">
    <text evidence="10">The sequence shown here is derived from an EMBL/GenBank/DDBJ whole genome shotgun (WGS) entry which is preliminary data.</text>
</comment>
<evidence type="ECO:0000256" key="8">
    <source>
        <dbReference type="ARBA" id="ARBA00049922"/>
    </source>
</evidence>
<evidence type="ECO:0000256" key="5">
    <source>
        <dbReference type="ARBA" id="ARBA00022630"/>
    </source>
</evidence>
<dbReference type="HOGENOM" id="CLU_011398_4_0_9"/>
<keyword evidence="7" id="KW-0560">Oxidoreductase</keyword>
<dbReference type="OrthoDB" id="337830at2"/>
<dbReference type="GO" id="GO:0010181">
    <property type="term" value="F:FMN binding"/>
    <property type="evidence" value="ECO:0007669"/>
    <property type="project" value="InterPro"/>
</dbReference>
<dbReference type="GO" id="GO:0033765">
    <property type="term" value="F:steroid dehydrogenase activity, acting on the CH-CH group of donors"/>
    <property type="evidence" value="ECO:0007669"/>
    <property type="project" value="UniProtKB-ARBA"/>
</dbReference>
<dbReference type="GO" id="GO:0008202">
    <property type="term" value="P:steroid metabolic process"/>
    <property type="evidence" value="ECO:0007669"/>
    <property type="project" value="UniProtKB-ARBA"/>
</dbReference>
<dbReference type="InterPro" id="IPR007329">
    <property type="entry name" value="FMN-bd"/>
</dbReference>
<dbReference type="Pfam" id="PF00890">
    <property type="entry name" value="FAD_binding_2"/>
    <property type="match status" value="1"/>
</dbReference>
<dbReference type="EMBL" id="JXLI01000015">
    <property type="protein sequence ID" value="KJY55347.1"/>
    <property type="molecule type" value="Genomic_DNA"/>
</dbReference>
<protein>
    <recommendedName>
        <fullName evidence="4">Urocanate reductase</fullName>
        <ecNumber evidence="3">1.3.99.33</ecNumber>
    </recommendedName>
</protein>
<dbReference type="SUPFAM" id="SSF56425">
    <property type="entry name" value="Succinate dehydrogenase/fumarate reductase flavoprotein, catalytic domain"/>
    <property type="match status" value="1"/>
</dbReference>
<dbReference type="PANTHER" id="PTHR43400">
    <property type="entry name" value="FUMARATE REDUCTASE"/>
    <property type="match status" value="1"/>
</dbReference>
<evidence type="ECO:0000256" key="6">
    <source>
        <dbReference type="ARBA" id="ARBA00022827"/>
    </source>
</evidence>
<proteinExistence type="predicted"/>
<dbReference type="InterPro" id="IPR027477">
    <property type="entry name" value="Succ_DH/fumarate_Rdtase_cat_sf"/>
</dbReference>
<gene>
    <name evidence="10" type="ORF">JF74_18560</name>
</gene>
<evidence type="ECO:0000256" key="1">
    <source>
        <dbReference type="ARBA" id="ARBA00001917"/>
    </source>
</evidence>
<name>A0A0F4L925_9LACO</name>
<dbReference type="SMART" id="SM00900">
    <property type="entry name" value="FMN_bind"/>
    <property type="match status" value="1"/>
</dbReference>
<evidence type="ECO:0000256" key="2">
    <source>
        <dbReference type="ARBA" id="ARBA00001974"/>
    </source>
</evidence>
<dbReference type="InterPro" id="IPR003953">
    <property type="entry name" value="FAD-dep_OxRdtase_2_FAD-bd"/>
</dbReference>
<comment type="cofactor">
    <cofactor evidence="2">
        <name>FAD</name>
        <dbReference type="ChEBI" id="CHEBI:57692"/>
    </cofactor>
</comment>
<dbReference type="GO" id="GO:0016020">
    <property type="term" value="C:membrane"/>
    <property type="evidence" value="ECO:0007669"/>
    <property type="project" value="InterPro"/>
</dbReference>
<organism evidence="10 11">
    <name type="scientific">Lactobacillus melliventris</name>
    <dbReference type="NCBI Taxonomy" id="1218507"/>
    <lineage>
        <taxon>Bacteria</taxon>
        <taxon>Bacillati</taxon>
        <taxon>Bacillota</taxon>
        <taxon>Bacilli</taxon>
        <taxon>Lactobacillales</taxon>
        <taxon>Lactobacillaceae</taxon>
        <taxon>Lactobacillus</taxon>
    </lineage>
</organism>
<dbReference type="SUPFAM" id="SSF51905">
    <property type="entry name" value="FAD/NAD(P)-binding domain"/>
    <property type="match status" value="1"/>
</dbReference>
<dbReference type="AlphaFoldDB" id="A0A0F4L925"/>
<evidence type="ECO:0000259" key="9">
    <source>
        <dbReference type="SMART" id="SM00900"/>
    </source>
</evidence>
<dbReference type="PATRIC" id="fig|1218507.3.peg.2070"/>
<dbReference type="PANTHER" id="PTHR43400:SF10">
    <property type="entry name" value="3-OXOSTEROID 1-DEHYDROGENASE"/>
    <property type="match status" value="1"/>
</dbReference>
<comment type="cofactor">
    <cofactor evidence="1">
        <name>FMN</name>
        <dbReference type="ChEBI" id="CHEBI:58210"/>
    </cofactor>
</comment>
<evidence type="ECO:0000256" key="3">
    <source>
        <dbReference type="ARBA" id="ARBA00013137"/>
    </source>
</evidence>